<evidence type="ECO:0000313" key="2">
    <source>
        <dbReference type="EMBL" id="UZW74588.1"/>
    </source>
</evidence>
<gene>
    <name evidence="2" type="ORF">NNL22_16430</name>
</gene>
<proteinExistence type="predicted"/>
<reference evidence="2" key="1">
    <citation type="submission" date="2022-07" db="EMBL/GenBank/DDBJ databases">
        <title>Alkalimarinus sp. nov., isolated from gut of a Alitta virens.</title>
        <authorList>
            <person name="Yang A.I."/>
            <person name="Shin N.-R."/>
        </authorList>
    </citation>
    <scope>NUCLEOTIDE SEQUENCE</scope>
    <source>
        <strain evidence="2">FA028</strain>
    </source>
</reference>
<dbReference type="InterPro" id="IPR002545">
    <property type="entry name" value="CheW-lke_dom"/>
</dbReference>
<keyword evidence="3" id="KW-1185">Reference proteome</keyword>
<dbReference type="SUPFAM" id="SSF50341">
    <property type="entry name" value="CheW-like"/>
    <property type="match status" value="1"/>
</dbReference>
<dbReference type="GO" id="GO:0007165">
    <property type="term" value="P:signal transduction"/>
    <property type="evidence" value="ECO:0007669"/>
    <property type="project" value="InterPro"/>
</dbReference>
<sequence length="181" mass="19951">MSAKIAPFAALSDIASRSKSFAEGLPAQEEAVELWSGIGFTLAGEHFVAPMGEVTEILHIPRFTQIPGVKSWMQGLANVRGRLLPIMDLGHFFELPKTSVSSRDRRVLVVEHGEVLSGLIVDSVLGMQYFAVDGFKDTVENVTRSMAPFINGAYIKNDEVWKVFSASTFTEDPKFLSVSQW</sequence>
<dbReference type="GO" id="GO:0006935">
    <property type="term" value="P:chemotaxis"/>
    <property type="evidence" value="ECO:0007669"/>
    <property type="project" value="InterPro"/>
</dbReference>
<dbReference type="EMBL" id="CP101527">
    <property type="protein sequence ID" value="UZW74588.1"/>
    <property type="molecule type" value="Genomic_DNA"/>
</dbReference>
<dbReference type="Gene3D" id="2.30.30.40">
    <property type="entry name" value="SH3 Domains"/>
    <property type="match status" value="1"/>
</dbReference>
<name>A0A9E8KNP7_9ALTE</name>
<dbReference type="PROSITE" id="PS50851">
    <property type="entry name" value="CHEW"/>
    <property type="match status" value="1"/>
</dbReference>
<dbReference type="Gene3D" id="2.40.50.180">
    <property type="entry name" value="CheA-289, Domain 4"/>
    <property type="match status" value="1"/>
</dbReference>
<protein>
    <submittedName>
        <fullName evidence="2">Chemotaxis protein CheW</fullName>
    </submittedName>
</protein>
<dbReference type="PANTHER" id="PTHR22617">
    <property type="entry name" value="CHEMOTAXIS SENSOR HISTIDINE KINASE-RELATED"/>
    <property type="match status" value="1"/>
</dbReference>
<dbReference type="GO" id="GO:0005829">
    <property type="term" value="C:cytosol"/>
    <property type="evidence" value="ECO:0007669"/>
    <property type="project" value="TreeGrafter"/>
</dbReference>
<dbReference type="SMART" id="SM00260">
    <property type="entry name" value="CheW"/>
    <property type="match status" value="1"/>
</dbReference>
<evidence type="ECO:0000259" key="1">
    <source>
        <dbReference type="PROSITE" id="PS50851"/>
    </source>
</evidence>
<dbReference type="Pfam" id="PF01584">
    <property type="entry name" value="CheW"/>
    <property type="match status" value="1"/>
</dbReference>
<dbReference type="InterPro" id="IPR036061">
    <property type="entry name" value="CheW-like_dom_sf"/>
</dbReference>
<dbReference type="Proteomes" id="UP001164472">
    <property type="component" value="Chromosome"/>
</dbReference>
<accession>A0A9E8KNP7</accession>
<dbReference type="InterPro" id="IPR039315">
    <property type="entry name" value="CheW"/>
</dbReference>
<dbReference type="AlphaFoldDB" id="A0A9E8KNP7"/>
<feature type="domain" description="CheW-like" evidence="1">
    <location>
        <begin position="34"/>
        <end position="175"/>
    </location>
</feature>
<dbReference type="RefSeq" id="WP_251812674.1">
    <property type="nucleotide sequence ID" value="NZ_CP101527.1"/>
</dbReference>
<evidence type="ECO:0000313" key="3">
    <source>
        <dbReference type="Proteomes" id="UP001164472"/>
    </source>
</evidence>
<dbReference type="PANTHER" id="PTHR22617:SF43">
    <property type="entry name" value="PROTEIN PILI"/>
    <property type="match status" value="1"/>
</dbReference>
<dbReference type="KEGG" id="asem:NNL22_16430"/>
<organism evidence="2 3">
    <name type="scientific">Alkalimarinus sediminis</name>
    <dbReference type="NCBI Taxonomy" id="1632866"/>
    <lineage>
        <taxon>Bacteria</taxon>
        <taxon>Pseudomonadati</taxon>
        <taxon>Pseudomonadota</taxon>
        <taxon>Gammaproteobacteria</taxon>
        <taxon>Alteromonadales</taxon>
        <taxon>Alteromonadaceae</taxon>
        <taxon>Alkalimarinus</taxon>
    </lineage>
</organism>